<keyword evidence="2" id="KW-1185">Reference proteome</keyword>
<gene>
    <name evidence="1" type="ORF">HHL09_05570</name>
</gene>
<name>A0A858RDV3_9BACT</name>
<accession>A0A858RDV3</accession>
<dbReference type="RefSeq" id="WP_169453551.1">
    <property type="nucleotide sequence ID" value="NZ_CP051774.1"/>
</dbReference>
<sequence length="181" mass="20154">MAQKAKSINLFAAGDDWRNLLSSVEEQMTIYYVRGGAQNGPPCRMGSHRELEKLGSSDSGNANGDQTYLCVRGDADIEVRGVDQRNGGRMDFVDQKTNFDTVAIKTGGQFESNVLIAGQIGTVSESEWSLRAFAIFQKEVRKRFEKVKSYYVGKEALKLLRDGWRLTANVRSPEAYDLSLS</sequence>
<protein>
    <submittedName>
        <fullName evidence="1">Uncharacterized protein</fullName>
    </submittedName>
</protein>
<evidence type="ECO:0000313" key="2">
    <source>
        <dbReference type="Proteomes" id="UP000501812"/>
    </source>
</evidence>
<organism evidence="1 2">
    <name type="scientific">Luteolibacter luteus</name>
    <dbReference type="NCBI Taxonomy" id="2728835"/>
    <lineage>
        <taxon>Bacteria</taxon>
        <taxon>Pseudomonadati</taxon>
        <taxon>Verrucomicrobiota</taxon>
        <taxon>Verrucomicrobiia</taxon>
        <taxon>Verrucomicrobiales</taxon>
        <taxon>Verrucomicrobiaceae</taxon>
        <taxon>Luteolibacter</taxon>
    </lineage>
</organism>
<dbReference type="AlphaFoldDB" id="A0A858RDV3"/>
<dbReference type="EMBL" id="CP051774">
    <property type="protein sequence ID" value="QJE95266.1"/>
    <property type="molecule type" value="Genomic_DNA"/>
</dbReference>
<dbReference type="Proteomes" id="UP000501812">
    <property type="component" value="Chromosome"/>
</dbReference>
<proteinExistence type="predicted"/>
<evidence type="ECO:0000313" key="1">
    <source>
        <dbReference type="EMBL" id="QJE95266.1"/>
    </source>
</evidence>
<dbReference type="KEGG" id="luo:HHL09_05570"/>
<reference evidence="1 2" key="1">
    <citation type="submission" date="2020-04" db="EMBL/GenBank/DDBJ databases">
        <title>Luteolibacter sp. G-1-1-1 isolated from soil.</title>
        <authorList>
            <person name="Dahal R.H."/>
        </authorList>
    </citation>
    <scope>NUCLEOTIDE SEQUENCE [LARGE SCALE GENOMIC DNA]</scope>
    <source>
        <strain evidence="1 2">G-1-1-1</strain>
    </source>
</reference>